<dbReference type="Pfam" id="PF00437">
    <property type="entry name" value="T2SSE"/>
    <property type="match status" value="1"/>
</dbReference>
<dbReference type="NCBIfam" id="TIGR02788">
    <property type="entry name" value="VirB11"/>
    <property type="match status" value="1"/>
</dbReference>
<dbReference type="Gene3D" id="3.30.450.90">
    <property type="match status" value="1"/>
</dbReference>
<dbReference type="PANTHER" id="PTHR30486:SF6">
    <property type="entry name" value="TYPE IV PILUS RETRACTATION ATPASE PILT"/>
    <property type="match status" value="1"/>
</dbReference>
<keyword evidence="4" id="KW-0614">Plasmid</keyword>
<reference evidence="4" key="1">
    <citation type="submission" date="2023-04" db="EMBL/GenBank/DDBJ databases">
        <title>Genome dynamics across the evolutionary transition to endosymbiosis.</title>
        <authorList>
            <person name="Siozios S."/>
            <person name="Nadal-Jimenez P."/>
            <person name="Azagi T."/>
            <person name="Sprong H."/>
            <person name="Frost C.L."/>
            <person name="Parratt S.R."/>
            <person name="Taylor G."/>
            <person name="Brettell L."/>
            <person name="Lew K.C."/>
            <person name="Croft L."/>
            <person name="King K.C."/>
            <person name="Brockhurst M.A."/>
            <person name="Hypsa V."/>
            <person name="Novakova E."/>
            <person name="Darby A.C."/>
            <person name="Hurst G.D.D."/>
        </authorList>
    </citation>
    <scope>NUCLEOTIDE SEQUENCE</scope>
    <source>
        <strain evidence="4">ANv_CAN</strain>
        <plasmid evidence="4">paNv_CAN7</plasmid>
    </source>
</reference>
<keyword evidence="2" id="KW-0067">ATP-binding</keyword>
<feature type="domain" description="Bacterial type II secretion system protein E" evidence="3">
    <location>
        <begin position="159"/>
        <end position="304"/>
    </location>
</feature>
<dbReference type="EMBL" id="CP123530">
    <property type="protein sequence ID" value="WGM08746.1"/>
    <property type="molecule type" value="Genomic_DNA"/>
</dbReference>
<comment type="function">
    <text evidence="2">Part of the Type IV secretion system.</text>
</comment>
<dbReference type="PANTHER" id="PTHR30486">
    <property type="entry name" value="TWITCHING MOTILITY PROTEIN PILT"/>
    <property type="match status" value="1"/>
</dbReference>
<dbReference type="Gene3D" id="3.40.50.300">
    <property type="entry name" value="P-loop containing nucleotide triphosphate hydrolases"/>
    <property type="match status" value="1"/>
</dbReference>
<organism evidence="4 5">
    <name type="scientific">Arsenophonus nasoniae</name>
    <name type="common">son-killer infecting Nasonia vitripennis</name>
    <dbReference type="NCBI Taxonomy" id="638"/>
    <lineage>
        <taxon>Bacteria</taxon>
        <taxon>Pseudomonadati</taxon>
        <taxon>Pseudomonadota</taxon>
        <taxon>Gammaproteobacteria</taxon>
        <taxon>Enterobacterales</taxon>
        <taxon>Morganellaceae</taxon>
        <taxon>Arsenophonus</taxon>
    </lineage>
</organism>
<sequence length="343" mass="39033">MAKNESLDYIKNRLFGDFLNLPGLTEIAVNRPDELFTKIKGVWERHEINLSLDECNKFARVLANYHGDYVADIKPVLSATLESGERGQIILPPACQRDTVSITLRKPSMVQLSHQSYIDNGFYDRVVGKSSSGSHNEELLQLYNHKDIPRFIEKCMEYGKTMIFCGETGSGKTTYLKMLIDFIPLYLRITTIEDNPEVFFTRHKNYVHLFYPSEGGNSDKAIITPASLVRANYRMNPDRILITEVRGGEAWEFIKIIGSGHEGCVTSIHAGSPYEAMQGLVERCFQNTECANLPYSVLLSKVLNSVDVIASIQIEGDVRHMGEIYFKEADKADYMRRFKDEIY</sequence>
<evidence type="ECO:0000313" key="5">
    <source>
        <dbReference type="Proteomes" id="UP001177592"/>
    </source>
</evidence>
<dbReference type="InterPro" id="IPR050921">
    <property type="entry name" value="T4SS_GSP_E_ATPase"/>
</dbReference>
<evidence type="ECO:0000313" key="4">
    <source>
        <dbReference type="EMBL" id="WGM08746.1"/>
    </source>
</evidence>
<dbReference type="CDD" id="cd01130">
    <property type="entry name" value="VirB11-like_ATPase"/>
    <property type="match status" value="1"/>
</dbReference>
<dbReference type="SUPFAM" id="SSF52540">
    <property type="entry name" value="P-loop containing nucleoside triphosphate hydrolases"/>
    <property type="match status" value="1"/>
</dbReference>
<proteinExistence type="inferred from homology"/>
<protein>
    <recommendedName>
        <fullName evidence="2">Type IV secretion system protein</fullName>
    </recommendedName>
</protein>
<dbReference type="InterPro" id="IPR027417">
    <property type="entry name" value="P-loop_NTPase"/>
</dbReference>
<gene>
    <name evidence="4" type="primary">virB11</name>
    <name evidence="4" type="ORF">QE258_25605</name>
</gene>
<dbReference type="RefSeq" id="WP_280632579.1">
    <property type="nucleotide sequence ID" value="NZ_CP123530.1"/>
</dbReference>
<evidence type="ECO:0000256" key="2">
    <source>
        <dbReference type="RuleBase" id="RU366071"/>
    </source>
</evidence>
<dbReference type="Proteomes" id="UP001177592">
    <property type="component" value="Plasmid paNv_CAN7"/>
</dbReference>
<accession>A0ABY8NWI1</accession>
<geneLocation type="plasmid" evidence="4 5">
    <name>paNv_CAN7</name>
</geneLocation>
<dbReference type="InterPro" id="IPR014155">
    <property type="entry name" value="VirB11"/>
</dbReference>
<dbReference type="InterPro" id="IPR001482">
    <property type="entry name" value="T2SS/T4SS_dom"/>
</dbReference>
<keyword evidence="2" id="KW-0547">Nucleotide-binding</keyword>
<evidence type="ECO:0000256" key="1">
    <source>
        <dbReference type="ARBA" id="ARBA00006611"/>
    </source>
</evidence>
<evidence type="ECO:0000259" key="3">
    <source>
        <dbReference type="Pfam" id="PF00437"/>
    </source>
</evidence>
<keyword evidence="5" id="KW-1185">Reference proteome</keyword>
<name>A0ABY8NWI1_9GAMM</name>
<comment type="similarity">
    <text evidence="1 2">Belongs to the GSP E family.</text>
</comment>